<dbReference type="Gene3D" id="3.40.1820.10">
    <property type="entry name" value="DnaQ-like 3'-5' exonuclease"/>
    <property type="match status" value="1"/>
</dbReference>
<keyword evidence="5" id="KW-0235">DNA replication</keyword>
<reference evidence="14 15" key="1">
    <citation type="submission" date="2015-05" db="EMBL/GenBank/DDBJ databases">
        <authorList>
            <person name="Liu X."/>
            <person name="Tong Y."/>
            <person name="Huang Y."/>
            <person name="Fan H."/>
            <person name="An X."/>
            <person name="Mi Z."/>
            <person name="Zhang Z."/>
        </authorList>
    </citation>
    <scope>NUCLEOTIDE SEQUENCE [LARGE SCALE GENOMIC DNA]</scope>
</reference>
<dbReference type="Pfam" id="PF03104">
    <property type="entry name" value="DNA_pol_B_exo1"/>
    <property type="match status" value="1"/>
</dbReference>
<dbReference type="RefSeq" id="YP_010077878.1">
    <property type="nucleotide sequence ID" value="NC_054952.1"/>
</dbReference>
<evidence type="ECO:0000259" key="13">
    <source>
        <dbReference type="Pfam" id="PF03104"/>
    </source>
</evidence>
<accession>A0A0H4IPK1</accession>
<comment type="catalytic activity">
    <reaction evidence="11">
        <text>DNA(n) + a 2'-deoxyribonucleoside 5'-triphosphate = DNA(n+1) + diphosphate</text>
        <dbReference type="Rhea" id="RHEA:22508"/>
        <dbReference type="Rhea" id="RHEA-COMP:17339"/>
        <dbReference type="Rhea" id="RHEA-COMP:17340"/>
        <dbReference type="ChEBI" id="CHEBI:33019"/>
        <dbReference type="ChEBI" id="CHEBI:61560"/>
        <dbReference type="ChEBI" id="CHEBI:173112"/>
        <dbReference type="EC" id="2.7.7.7"/>
    </reaction>
</comment>
<dbReference type="Gene3D" id="1.20.1280.300">
    <property type="match status" value="1"/>
</dbReference>
<gene>
    <name evidence="14" type="primary">dpo1</name>
</gene>
<evidence type="ECO:0000256" key="5">
    <source>
        <dbReference type="ARBA" id="ARBA00022705"/>
    </source>
</evidence>
<dbReference type="GO" id="GO:0016787">
    <property type="term" value="F:hydrolase activity"/>
    <property type="evidence" value="ECO:0007669"/>
    <property type="project" value="UniProtKB-KW"/>
</dbReference>
<keyword evidence="3 14" id="KW-0808">Transferase</keyword>
<dbReference type="PRINTS" id="PR00106">
    <property type="entry name" value="DNAPOLB"/>
</dbReference>
<dbReference type="GO" id="GO:0039693">
    <property type="term" value="P:viral DNA genome replication"/>
    <property type="evidence" value="ECO:0007669"/>
    <property type="project" value="UniProtKB-KW"/>
</dbReference>
<keyword evidence="15" id="KW-1185">Reference proteome</keyword>
<feature type="domain" description="DNA-directed DNA polymerase family B multifunctional" evidence="12">
    <location>
        <begin position="404"/>
        <end position="538"/>
    </location>
</feature>
<evidence type="ECO:0000256" key="1">
    <source>
        <dbReference type="ARBA" id="ARBA00005755"/>
    </source>
</evidence>
<dbReference type="InterPro" id="IPR023211">
    <property type="entry name" value="DNA_pol_palm_dom_sf"/>
</dbReference>
<evidence type="ECO:0000256" key="2">
    <source>
        <dbReference type="ARBA" id="ARBA00012417"/>
    </source>
</evidence>
<dbReference type="InterPro" id="IPR043502">
    <property type="entry name" value="DNA/RNA_pol_sf"/>
</dbReference>
<evidence type="ECO:0000259" key="12">
    <source>
        <dbReference type="Pfam" id="PF00136"/>
    </source>
</evidence>
<dbReference type="InterPro" id="IPR012337">
    <property type="entry name" value="RNaseH-like_sf"/>
</dbReference>
<evidence type="ECO:0000256" key="11">
    <source>
        <dbReference type="ARBA" id="ARBA00049244"/>
    </source>
</evidence>
<sequence length="893" mass="103769">MFYTFCEKVGSRIYHRYVTADGERKQEVVSEVPLELFMKSRDGEVRSLYGDRLKRFQFNSISEAADFEKRMEGVEPIFGQTDPVQQFISQKYKGKIKFDFNKFRILNFDIEVRTDGYDDEDEAQVRRVFSNEAETWTVGEIRNYDGAAQYEVYDLMHDRWYPIESCPQLMVGGFPEADEAKYEITSIAMKMFGKDKKITLGQKDYQPKDKNQIYTRFNSEAELLLEFVNIVRMLDPDILTGWNIEEFDIPYVVHRLQKLHGEETANRLSPFHKDTKKCLQHYIADKDNDMPSYRILGVTVLDGLKLFKKFVLRKYESYRLDYIGESVVKERKIDYSEYNNDLNKLYMMDFDKFIAYNEKDVELVEKIDKNKQLIRLAITMIMMTKSKYRDVMGKVKLWDNLIYNMLLEDNIVIPPAVRRRSEGKIIGAWVKDPVAGKYRYVVSLDLTSLYPSICMMYNMSPETLVREEMGTLDYVTRLVGGEDLAVDMKAKGYCMAANGSAYRLDIVGVLPRGMRYVFDTRQDYKKKMKDVKQKREDVLAAGGKNTDPEYIEWDELVSEFNAAQEAMKVLANSGYGVTAQDSFRYYNRSIAQGITLTGQVTIQTVVLKTNEYLNKRFGTTRDYVITADTDSMYLALENVPTNATDAAAAIEELDQFVEKELQPFIDQTFRELSDRMGCPKNMMDMKREALSDVGIWRAKKNYVLRVWDMEGVRYAEPEMKMMGIETAKSSTPMIVRKELEECLKIMCSGTEKELQDELARFKKVYYNSGIEEIAKPLGVSDLTSYSLNDKRIPYQSKAAILHNKLIQEKGLSKTVERIRNGNKVKLILLKERNPLRNKYIAFIGELPKEFGLDEYVDYDGQYESTFMSPVKSFTDLIGWKTEQISSLEDLFGW</sequence>
<dbReference type="InterPro" id="IPR050240">
    <property type="entry name" value="DNA_pol_type-B"/>
</dbReference>
<evidence type="ECO:0000256" key="6">
    <source>
        <dbReference type="ARBA" id="ARBA00022722"/>
    </source>
</evidence>
<dbReference type="InterPro" id="IPR006172">
    <property type="entry name" value="DNA-dir_DNA_pol_B"/>
</dbReference>
<dbReference type="GO" id="GO:0006261">
    <property type="term" value="P:DNA-templated DNA replication"/>
    <property type="evidence" value="ECO:0007669"/>
    <property type="project" value="TreeGrafter"/>
</dbReference>
<dbReference type="Gene3D" id="3.30.420.10">
    <property type="entry name" value="Ribonuclease H-like superfamily/Ribonuclease H"/>
    <property type="match status" value="1"/>
</dbReference>
<evidence type="ECO:0000313" key="14">
    <source>
        <dbReference type="EMBL" id="AKO61685.1"/>
    </source>
</evidence>
<proteinExistence type="inferred from homology"/>
<dbReference type="GO" id="GO:0004518">
    <property type="term" value="F:nuclease activity"/>
    <property type="evidence" value="ECO:0007669"/>
    <property type="project" value="UniProtKB-KW"/>
</dbReference>
<dbReference type="EMBL" id="KR560069">
    <property type="protein sequence ID" value="AKO61685.1"/>
    <property type="molecule type" value="Genomic_DNA"/>
</dbReference>
<dbReference type="GO" id="GO:0000166">
    <property type="term" value="F:nucleotide binding"/>
    <property type="evidence" value="ECO:0007669"/>
    <property type="project" value="InterPro"/>
</dbReference>
<dbReference type="Pfam" id="PF00136">
    <property type="entry name" value="DNA_pol_B"/>
    <property type="match status" value="2"/>
</dbReference>
<evidence type="ECO:0000256" key="3">
    <source>
        <dbReference type="ARBA" id="ARBA00022679"/>
    </source>
</evidence>
<name>A0A0H4IPK1_9CAUD</name>
<dbReference type="SUPFAM" id="SSF53098">
    <property type="entry name" value="Ribonuclease H-like"/>
    <property type="match status" value="2"/>
</dbReference>
<evidence type="ECO:0000256" key="4">
    <source>
        <dbReference type="ARBA" id="ARBA00022695"/>
    </source>
</evidence>
<dbReference type="InterPro" id="IPR006134">
    <property type="entry name" value="DNA-dir_DNA_pol_B_multi_dom"/>
</dbReference>
<dbReference type="PANTHER" id="PTHR10322:SF23">
    <property type="entry name" value="DNA POLYMERASE DELTA CATALYTIC SUBUNIT"/>
    <property type="match status" value="1"/>
</dbReference>
<dbReference type="PANTHER" id="PTHR10322">
    <property type="entry name" value="DNA POLYMERASE CATALYTIC SUBUNIT"/>
    <property type="match status" value="1"/>
</dbReference>
<dbReference type="GeneID" id="65066790"/>
<dbReference type="Gene3D" id="3.90.1600.10">
    <property type="entry name" value="Palm domain of DNA polymerase"/>
    <property type="match status" value="1"/>
</dbReference>
<keyword evidence="9" id="KW-1194">Viral DNA replication</keyword>
<dbReference type="InterPro" id="IPR006133">
    <property type="entry name" value="DNA-dir_DNA_pol_B_exonuc"/>
</dbReference>
<evidence type="ECO:0000256" key="9">
    <source>
        <dbReference type="ARBA" id="ARBA00023109"/>
    </source>
</evidence>
<dbReference type="Gene3D" id="3.30.342.10">
    <property type="entry name" value="DNA Polymerase, chain B, domain 1"/>
    <property type="match status" value="1"/>
</dbReference>
<keyword evidence="10" id="KW-0238">DNA-binding</keyword>
<comment type="similarity">
    <text evidence="1">Belongs to the DNA polymerase type-B family.</text>
</comment>
<dbReference type="KEGG" id="vg:65066790"/>
<evidence type="ECO:0000313" key="15">
    <source>
        <dbReference type="Proteomes" id="UP000224291"/>
    </source>
</evidence>
<dbReference type="EC" id="2.7.7.7" evidence="2"/>
<protein>
    <recommendedName>
        <fullName evidence="2">DNA-directed DNA polymerase</fullName>
        <ecNumber evidence="2">2.7.7.7</ecNumber>
    </recommendedName>
</protein>
<keyword evidence="8" id="KW-0239">DNA-directed DNA polymerase</keyword>
<dbReference type="GO" id="GO:0003677">
    <property type="term" value="F:DNA binding"/>
    <property type="evidence" value="ECO:0007669"/>
    <property type="project" value="UniProtKB-KW"/>
</dbReference>
<dbReference type="SUPFAM" id="SSF56672">
    <property type="entry name" value="DNA/RNA polymerases"/>
    <property type="match status" value="1"/>
</dbReference>
<dbReference type="GO" id="GO:0003887">
    <property type="term" value="F:DNA-directed DNA polymerase activity"/>
    <property type="evidence" value="ECO:0007669"/>
    <property type="project" value="UniProtKB-KW"/>
</dbReference>
<keyword evidence="4 14" id="KW-0548">Nucleotidyltransferase</keyword>
<evidence type="ECO:0000256" key="8">
    <source>
        <dbReference type="ARBA" id="ARBA00022932"/>
    </source>
</evidence>
<organism evidence="14 15">
    <name type="scientific">Stenotrophomonas phage IME-SM1</name>
    <dbReference type="NCBI Taxonomy" id="1654717"/>
    <lineage>
        <taxon>Viruses</taxon>
        <taxon>Duplodnaviria</taxon>
        <taxon>Heunggongvirae</taxon>
        <taxon>Uroviricota</taxon>
        <taxon>Caudoviricetes</taxon>
        <taxon>Menderavirus</taxon>
        <taxon>Menderavirus IMESM1</taxon>
    </lineage>
</organism>
<dbReference type="SMART" id="SM00486">
    <property type="entry name" value="POLBc"/>
    <property type="match status" value="1"/>
</dbReference>
<dbReference type="Proteomes" id="UP000224291">
    <property type="component" value="Segment"/>
</dbReference>
<feature type="domain" description="DNA-directed DNA polymerase family B multifunctional" evidence="12">
    <location>
        <begin position="560"/>
        <end position="659"/>
    </location>
</feature>
<feature type="domain" description="DNA-directed DNA polymerase family B exonuclease" evidence="13">
    <location>
        <begin position="173"/>
        <end position="323"/>
    </location>
</feature>
<keyword evidence="6" id="KW-0540">Nuclease</keyword>
<dbReference type="InterPro" id="IPR036397">
    <property type="entry name" value="RNaseH_sf"/>
</dbReference>
<keyword evidence="7" id="KW-0378">Hydrolase</keyword>
<evidence type="ECO:0000256" key="10">
    <source>
        <dbReference type="ARBA" id="ARBA00023125"/>
    </source>
</evidence>
<evidence type="ECO:0000256" key="7">
    <source>
        <dbReference type="ARBA" id="ARBA00022801"/>
    </source>
</evidence>